<feature type="region of interest" description="Disordered" evidence="1">
    <location>
        <begin position="242"/>
        <end position="341"/>
    </location>
</feature>
<evidence type="ECO:0000313" key="2">
    <source>
        <dbReference type="EMBL" id="KAK8888216.1"/>
    </source>
</evidence>
<feature type="compositionally biased region" description="Low complexity" evidence="1">
    <location>
        <begin position="248"/>
        <end position="327"/>
    </location>
</feature>
<organism evidence="2 3">
    <name type="scientific">Tritrichomonas musculus</name>
    <dbReference type="NCBI Taxonomy" id="1915356"/>
    <lineage>
        <taxon>Eukaryota</taxon>
        <taxon>Metamonada</taxon>
        <taxon>Parabasalia</taxon>
        <taxon>Tritrichomonadida</taxon>
        <taxon>Tritrichomonadidae</taxon>
        <taxon>Tritrichomonas</taxon>
    </lineage>
</organism>
<keyword evidence="3" id="KW-1185">Reference proteome</keyword>
<protein>
    <submittedName>
        <fullName evidence="2">Uncharacterized protein</fullName>
    </submittedName>
</protein>
<name>A0ABR2KBT0_9EUKA</name>
<comment type="caution">
    <text evidence="2">The sequence shown here is derived from an EMBL/GenBank/DDBJ whole genome shotgun (WGS) entry which is preliminary data.</text>
</comment>
<evidence type="ECO:0000313" key="3">
    <source>
        <dbReference type="Proteomes" id="UP001470230"/>
    </source>
</evidence>
<reference evidence="2 3" key="1">
    <citation type="submission" date="2024-04" db="EMBL/GenBank/DDBJ databases">
        <title>Tritrichomonas musculus Genome.</title>
        <authorList>
            <person name="Alves-Ferreira E."/>
            <person name="Grigg M."/>
            <person name="Lorenzi H."/>
            <person name="Galac M."/>
        </authorList>
    </citation>
    <scope>NUCLEOTIDE SEQUENCE [LARGE SCALE GENOMIC DNA]</scope>
    <source>
        <strain evidence="2 3">EAF2021</strain>
    </source>
</reference>
<dbReference type="EMBL" id="JAPFFF010000006">
    <property type="protein sequence ID" value="KAK8888216.1"/>
    <property type="molecule type" value="Genomic_DNA"/>
</dbReference>
<gene>
    <name evidence="2" type="ORF">M9Y10_039280</name>
</gene>
<proteinExistence type="predicted"/>
<sequence>MLGTPEELNLLRLQHQEAIRKCDFVKAKDLNDQINRFNHQIKSGQTGTQLLGNKMEYKNVCDRVRSSASDEYSRAKQSIYETKIHFHDRLSALLSIHSEQLQNLGSDYAKAIEVCAIRTVKDADNWTNGAQIMASLHNYEAAQELYKLANSNKELTTLQRQEDCHYSFDMLQERLKQKHQEELALNSQKRYQRFVEIKQDYDRAIDRLKKVLSSAAIRLQIKQNPEEEAKFFKELIITPDDDELTDIPRTPLSPLSRLSSTSSPRSPSRGSRQTPRSPHSSQSSQSPNRYRASPQSTKSPKSPKSNKSGKSSSAASQQKSPKSQPTKVSYKLDSPASPTRK</sequence>
<dbReference type="Proteomes" id="UP001470230">
    <property type="component" value="Unassembled WGS sequence"/>
</dbReference>
<accession>A0ABR2KBT0</accession>
<evidence type="ECO:0000256" key="1">
    <source>
        <dbReference type="SAM" id="MobiDB-lite"/>
    </source>
</evidence>